<dbReference type="Pfam" id="PF13628">
    <property type="entry name" value="DUF4142"/>
    <property type="match status" value="1"/>
</dbReference>
<protein>
    <recommendedName>
        <fullName evidence="1">DUF4142 domain-containing protein</fullName>
    </recommendedName>
</protein>
<proteinExistence type="predicted"/>
<reference evidence="3" key="1">
    <citation type="journal article" date="2019" name="Int. J. Syst. Evol. Microbiol.">
        <title>The Global Catalogue of Microorganisms (GCM) 10K type strain sequencing project: providing services to taxonomists for standard genome sequencing and annotation.</title>
        <authorList>
            <consortium name="The Broad Institute Genomics Platform"/>
            <consortium name="The Broad Institute Genome Sequencing Center for Infectious Disease"/>
            <person name="Wu L."/>
            <person name="Ma J."/>
        </authorList>
    </citation>
    <scope>NUCLEOTIDE SEQUENCE [LARGE SCALE GENOMIC DNA]</scope>
    <source>
        <strain evidence="3">CGMCC 1.15342</strain>
    </source>
</reference>
<comment type="caution">
    <text evidence="2">The sequence shown here is derived from an EMBL/GenBank/DDBJ whole genome shotgun (WGS) entry which is preliminary data.</text>
</comment>
<dbReference type="RefSeq" id="WP_188751800.1">
    <property type="nucleotide sequence ID" value="NZ_BMIK01000009.1"/>
</dbReference>
<feature type="domain" description="DUF4142" evidence="1">
    <location>
        <begin position="48"/>
        <end position="183"/>
    </location>
</feature>
<dbReference type="PANTHER" id="PTHR38593">
    <property type="entry name" value="BLR2558 PROTEIN"/>
    <property type="match status" value="1"/>
</dbReference>
<dbReference type="Proteomes" id="UP000597338">
    <property type="component" value="Unassembled WGS sequence"/>
</dbReference>
<evidence type="ECO:0000259" key="1">
    <source>
        <dbReference type="Pfam" id="PF13628"/>
    </source>
</evidence>
<dbReference type="InterPro" id="IPR025419">
    <property type="entry name" value="DUF4142"/>
</dbReference>
<name>A0ABQ1MB34_9SPHI</name>
<accession>A0ABQ1MB34</accession>
<organism evidence="2 3">
    <name type="scientific">Parapedobacter defluvii</name>
    <dbReference type="NCBI Taxonomy" id="2045106"/>
    <lineage>
        <taxon>Bacteria</taxon>
        <taxon>Pseudomonadati</taxon>
        <taxon>Bacteroidota</taxon>
        <taxon>Sphingobacteriia</taxon>
        <taxon>Sphingobacteriales</taxon>
        <taxon>Sphingobacteriaceae</taxon>
        <taxon>Parapedobacter</taxon>
    </lineage>
</organism>
<keyword evidence="3" id="KW-1185">Reference proteome</keyword>
<gene>
    <name evidence="2" type="ORF">GCM10011386_28350</name>
</gene>
<evidence type="ECO:0000313" key="3">
    <source>
        <dbReference type="Proteomes" id="UP000597338"/>
    </source>
</evidence>
<dbReference type="Gene3D" id="1.20.1260.10">
    <property type="match status" value="1"/>
</dbReference>
<dbReference type="PANTHER" id="PTHR38593:SF1">
    <property type="entry name" value="BLR2558 PROTEIN"/>
    <property type="match status" value="1"/>
</dbReference>
<dbReference type="InterPro" id="IPR012347">
    <property type="entry name" value="Ferritin-like"/>
</dbReference>
<dbReference type="EMBL" id="BMIK01000009">
    <property type="protein sequence ID" value="GGC34547.1"/>
    <property type="molecule type" value="Genomic_DNA"/>
</dbReference>
<dbReference type="PROSITE" id="PS51257">
    <property type="entry name" value="PROKAR_LIPOPROTEIN"/>
    <property type="match status" value="1"/>
</dbReference>
<sequence>MKTLQFFTVMVLLAVWGTACNNANRRSADDSVEQAQDVNDTTAMVNEKDGDFAVKAADAGLAEIELGKLAQEKATDSRVKDFAQKMVDDHQKANNELMGIATRHNITLPPVASKEQADKQRKLREKSGSEFDKEYIDMMVKDHDKVVSLFEKGSSDAQNLDLKAFASKTLPILKKHHEEAKAIRDSISPMDTTTVQRILP</sequence>
<evidence type="ECO:0000313" key="2">
    <source>
        <dbReference type="EMBL" id="GGC34547.1"/>
    </source>
</evidence>